<keyword evidence="10" id="KW-0407">Ion channel</keyword>
<comment type="subcellular location">
    <subcellularLocation>
        <location evidence="1">Membrane</location>
        <topology evidence="1">Multi-pass membrane protein</topology>
    </subcellularLocation>
</comment>
<dbReference type="GO" id="GO:0008076">
    <property type="term" value="C:voltage-gated potassium channel complex"/>
    <property type="evidence" value="ECO:0007669"/>
    <property type="project" value="InterPro"/>
</dbReference>
<keyword evidence="6" id="KW-0630">Potassium</keyword>
<evidence type="ECO:0000256" key="1">
    <source>
        <dbReference type="ARBA" id="ARBA00004141"/>
    </source>
</evidence>
<evidence type="ECO:0000256" key="4">
    <source>
        <dbReference type="ARBA" id="ARBA00022692"/>
    </source>
</evidence>
<evidence type="ECO:0000256" key="7">
    <source>
        <dbReference type="ARBA" id="ARBA00022989"/>
    </source>
</evidence>
<feature type="region of interest" description="Disordered" evidence="11">
    <location>
        <begin position="228"/>
        <end position="256"/>
    </location>
</feature>
<dbReference type="RefSeq" id="WP_206823584.1">
    <property type="nucleotide sequence ID" value="NZ_JAEMWU010000001.1"/>
</dbReference>
<evidence type="ECO:0000256" key="11">
    <source>
        <dbReference type="SAM" id="MobiDB-lite"/>
    </source>
</evidence>
<evidence type="ECO:0000256" key="12">
    <source>
        <dbReference type="SAM" id="Phobius"/>
    </source>
</evidence>
<dbReference type="Gene3D" id="1.10.287.70">
    <property type="match status" value="1"/>
</dbReference>
<feature type="region of interest" description="Disordered" evidence="11">
    <location>
        <begin position="279"/>
        <end position="302"/>
    </location>
</feature>
<feature type="transmembrane region" description="Helical" evidence="12">
    <location>
        <begin position="198"/>
        <end position="223"/>
    </location>
</feature>
<evidence type="ECO:0000313" key="15">
    <source>
        <dbReference type="Proteomes" id="UP000664385"/>
    </source>
</evidence>
<dbReference type="AlphaFoldDB" id="A0A939IUW6"/>
<accession>A0A939IUW6</accession>
<proteinExistence type="predicted"/>
<keyword evidence="5" id="KW-0631">Potassium channel</keyword>
<keyword evidence="4 12" id="KW-0812">Transmembrane</keyword>
<reference evidence="14" key="1">
    <citation type="submission" date="2020-12" db="EMBL/GenBank/DDBJ databases">
        <title>PHA producing bacteria isolated from mangrove.</title>
        <authorList>
            <person name="Zheng W."/>
            <person name="Yu S."/>
            <person name="Huang Y."/>
        </authorList>
    </citation>
    <scope>NUCLEOTIDE SEQUENCE</scope>
    <source>
        <strain evidence="14">GN8-5</strain>
    </source>
</reference>
<feature type="compositionally biased region" description="Low complexity" evidence="11">
    <location>
        <begin position="279"/>
        <end position="294"/>
    </location>
</feature>
<evidence type="ECO:0000313" key="14">
    <source>
        <dbReference type="EMBL" id="MBN8205836.1"/>
    </source>
</evidence>
<evidence type="ECO:0000256" key="10">
    <source>
        <dbReference type="ARBA" id="ARBA00023303"/>
    </source>
</evidence>
<feature type="transmembrane region" description="Helical" evidence="12">
    <location>
        <begin position="136"/>
        <end position="158"/>
    </location>
</feature>
<evidence type="ECO:0000256" key="6">
    <source>
        <dbReference type="ARBA" id="ARBA00022958"/>
    </source>
</evidence>
<keyword evidence="9 12" id="KW-0472">Membrane</keyword>
<feature type="domain" description="Ion transport" evidence="13">
    <location>
        <begin position="22"/>
        <end position="222"/>
    </location>
</feature>
<dbReference type="InterPro" id="IPR028325">
    <property type="entry name" value="VG_K_chnl"/>
</dbReference>
<feature type="compositionally biased region" description="Low complexity" evidence="11">
    <location>
        <begin position="238"/>
        <end position="256"/>
    </location>
</feature>
<dbReference type="GO" id="GO:0001508">
    <property type="term" value="P:action potential"/>
    <property type="evidence" value="ECO:0007669"/>
    <property type="project" value="TreeGrafter"/>
</dbReference>
<dbReference type="PANTHER" id="PTHR11537">
    <property type="entry name" value="VOLTAGE-GATED POTASSIUM CHANNEL"/>
    <property type="match status" value="1"/>
</dbReference>
<sequence length="325" mass="34968">MVPKPRTQRPPRTHSSELKGTAYEIFIGILSVMSIVNLVLVLVFTGYEALQLVLALMNGLFNIIFLIDFIYRFTTSEARGRYFFRRFGWADLLASVPLPQFNILRVFRLHRVYQLLRALGWREIVRTLIHDRANSTLMSLLMMGILVLQLGSLAILAVEDGAEGANIDTASDAIWYTLVTISTVGYGDQYPVTNAGRLIGVVIIIVGVGIFGTFTGYLANLFLGPSKKNSEAPDETAPDTSADAAGTASAKDSSDIGKSAAAGVAAGAASGAVRKGAAHAASGGAAADDGGSSSDSEDDRERLERLLAQSERLSAELRQLLEERR</sequence>
<evidence type="ECO:0000256" key="3">
    <source>
        <dbReference type="ARBA" id="ARBA00022538"/>
    </source>
</evidence>
<keyword evidence="2" id="KW-0813">Transport</keyword>
<evidence type="ECO:0000256" key="5">
    <source>
        <dbReference type="ARBA" id="ARBA00022826"/>
    </source>
</evidence>
<evidence type="ECO:0000259" key="13">
    <source>
        <dbReference type="Pfam" id="PF00520"/>
    </source>
</evidence>
<dbReference type="PANTHER" id="PTHR11537:SF254">
    <property type="entry name" value="POTASSIUM VOLTAGE-GATED CHANNEL PROTEIN SHAB"/>
    <property type="match status" value="1"/>
</dbReference>
<feature type="transmembrane region" description="Helical" evidence="12">
    <location>
        <begin position="50"/>
        <end position="71"/>
    </location>
</feature>
<dbReference type="Proteomes" id="UP000664385">
    <property type="component" value="Unassembled WGS sequence"/>
</dbReference>
<keyword evidence="8" id="KW-0406">Ion transport</keyword>
<evidence type="ECO:0000256" key="9">
    <source>
        <dbReference type="ARBA" id="ARBA00023136"/>
    </source>
</evidence>
<protein>
    <submittedName>
        <fullName evidence="14">Ion transporter</fullName>
    </submittedName>
</protein>
<feature type="transmembrane region" description="Helical" evidence="12">
    <location>
        <begin position="21"/>
        <end position="44"/>
    </location>
</feature>
<evidence type="ECO:0000256" key="2">
    <source>
        <dbReference type="ARBA" id="ARBA00022448"/>
    </source>
</evidence>
<gene>
    <name evidence="14" type="ORF">JF543_07655</name>
</gene>
<dbReference type="SUPFAM" id="SSF81324">
    <property type="entry name" value="Voltage-gated potassium channels"/>
    <property type="match status" value="1"/>
</dbReference>
<dbReference type="PRINTS" id="PR00169">
    <property type="entry name" value="KCHANNEL"/>
</dbReference>
<comment type="caution">
    <text evidence="14">The sequence shown here is derived from an EMBL/GenBank/DDBJ whole genome shotgun (WGS) entry which is preliminary data.</text>
</comment>
<keyword evidence="7 12" id="KW-1133">Transmembrane helix</keyword>
<keyword evidence="3" id="KW-0633">Potassium transport</keyword>
<dbReference type="Pfam" id="PF00520">
    <property type="entry name" value="Ion_trans"/>
    <property type="match status" value="1"/>
</dbReference>
<dbReference type="EMBL" id="JAEMWU010000001">
    <property type="protein sequence ID" value="MBN8205836.1"/>
    <property type="molecule type" value="Genomic_DNA"/>
</dbReference>
<evidence type="ECO:0000256" key="8">
    <source>
        <dbReference type="ARBA" id="ARBA00023065"/>
    </source>
</evidence>
<organism evidence="14 15">
    <name type="scientific">Microbacterium esteraromaticum</name>
    <dbReference type="NCBI Taxonomy" id="57043"/>
    <lineage>
        <taxon>Bacteria</taxon>
        <taxon>Bacillati</taxon>
        <taxon>Actinomycetota</taxon>
        <taxon>Actinomycetes</taxon>
        <taxon>Micrococcales</taxon>
        <taxon>Microbacteriaceae</taxon>
        <taxon>Microbacterium</taxon>
    </lineage>
</organism>
<name>A0A939IUW6_9MICO</name>
<dbReference type="InterPro" id="IPR005821">
    <property type="entry name" value="Ion_trans_dom"/>
</dbReference>
<dbReference type="GO" id="GO:0005249">
    <property type="term" value="F:voltage-gated potassium channel activity"/>
    <property type="evidence" value="ECO:0007669"/>
    <property type="project" value="InterPro"/>
</dbReference>